<dbReference type="HOGENOM" id="CLU_090237_0_0_2"/>
<dbReference type="InterPro" id="IPR000835">
    <property type="entry name" value="HTH_MarR-typ"/>
</dbReference>
<sequence length="257" mass="26431">MVDVLDNKRSATKFRVLVEIADRQPAVNQGEIADAVGVTSQAVSEYIRELVDEGFVEKEARSRYRVTKEGVDWLFQQAADVSRFAEHVTEDVLGSMQEDAAFAADDIAAGETVSLSISDGLLYATPGDSGPATGVATTDAETGDVVGVTGFAGIIDLDPGSVTVFQVPPIRSGDPSGSPELADTAADADVVAAAGVEGVAALRDVDADPDVTFAAGEVAADAAGRGLDVVVVATTDLAGRVTDALRDAGIAYEVDDI</sequence>
<keyword evidence="3" id="KW-1185">Reference proteome</keyword>
<dbReference type="EnsemblBacteria" id="CAI48905">
    <property type="protein sequence ID" value="CAI48905"/>
    <property type="gene ID" value="NP_1628A"/>
</dbReference>
<dbReference type="InterPro" id="IPR012318">
    <property type="entry name" value="HTH_CRP"/>
</dbReference>
<dbReference type="Pfam" id="PF25211">
    <property type="entry name" value="DUF7839"/>
    <property type="match status" value="1"/>
</dbReference>
<dbReference type="InterPro" id="IPR012015">
    <property type="entry name" value="UCP_HTH_arc"/>
</dbReference>
<reference evidence="2 3" key="1">
    <citation type="journal article" date="2005" name="Genome Res.">
        <title>Living with two extremes: conclusions from the genome sequence of Natronomonas pharaonis.</title>
        <authorList>
            <person name="Falb M."/>
            <person name="Pfeiffer F."/>
            <person name="Palm P."/>
            <person name="Rodewald K."/>
            <person name="Hickmann V."/>
            <person name="Tittor J."/>
            <person name="Oesterhelt D."/>
        </authorList>
    </citation>
    <scope>NUCLEOTIDE SEQUENCE [LARGE SCALE GENOMIC DNA]</scope>
    <source>
        <strain evidence="3">ATCC 35678 / DSM 2160 / CIP 103997 / JCM 8858 / NBRC 14720 / NCIMB 2260 / Gabara</strain>
    </source>
</reference>
<proteinExistence type="predicted"/>
<dbReference type="CDD" id="cd00092">
    <property type="entry name" value="HTH_CRP"/>
    <property type="match status" value="1"/>
</dbReference>
<dbReference type="SMART" id="SM00419">
    <property type="entry name" value="HTH_CRP"/>
    <property type="match status" value="1"/>
</dbReference>
<dbReference type="GeneID" id="3701206"/>
<gene>
    <name evidence="2" type="ordered locus">NP_1628A</name>
</gene>
<dbReference type="RefSeq" id="WP_011322539.1">
    <property type="nucleotide sequence ID" value="NC_007426.1"/>
</dbReference>
<dbReference type="InterPro" id="IPR057161">
    <property type="entry name" value="DUF7839"/>
</dbReference>
<protein>
    <submittedName>
        <fullName evidence="2">ArNOG05395 family transcription regulator</fullName>
    </submittedName>
</protein>
<dbReference type="KEGG" id="nph:NP_1628A"/>
<evidence type="ECO:0000313" key="2">
    <source>
        <dbReference type="EMBL" id="CAI48905.1"/>
    </source>
</evidence>
<name>A0A1U7EV65_NATPD</name>
<dbReference type="InterPro" id="IPR036390">
    <property type="entry name" value="WH_DNA-bd_sf"/>
</dbReference>
<dbReference type="PANTHER" id="PTHR43704:SF2">
    <property type="entry name" value="HTH CRP-TYPE DOMAIN-CONTAINING PROTEIN"/>
    <property type="match status" value="1"/>
</dbReference>
<dbReference type="EMBL" id="CR936257">
    <property type="protein sequence ID" value="CAI48905.1"/>
    <property type="molecule type" value="Genomic_DNA"/>
</dbReference>
<evidence type="ECO:0000259" key="1">
    <source>
        <dbReference type="SMART" id="SM00419"/>
    </source>
</evidence>
<dbReference type="PANTHER" id="PTHR43704">
    <property type="entry name" value="BSR5907 PROTEIN"/>
    <property type="match status" value="1"/>
</dbReference>
<dbReference type="PIRSF" id="PIRSF004955">
    <property type="entry name" value="HTH_arch"/>
    <property type="match status" value="1"/>
</dbReference>
<dbReference type="InterPro" id="IPR036388">
    <property type="entry name" value="WH-like_DNA-bd_sf"/>
</dbReference>
<dbReference type="eggNOG" id="arCOG04399">
    <property type="taxonomic scope" value="Archaea"/>
</dbReference>
<dbReference type="Pfam" id="PF12802">
    <property type="entry name" value="MarR_2"/>
    <property type="match status" value="1"/>
</dbReference>
<organism evidence="2 3">
    <name type="scientific">Natronomonas pharaonis (strain ATCC 35678 / DSM 2160 / CIP 103997 / JCM 8858 / NBRC 14720 / NCIMB 2260 / Gabara)</name>
    <name type="common">Halobacterium pharaonis</name>
    <dbReference type="NCBI Taxonomy" id="348780"/>
    <lineage>
        <taxon>Archaea</taxon>
        <taxon>Methanobacteriati</taxon>
        <taxon>Methanobacteriota</taxon>
        <taxon>Stenosarchaea group</taxon>
        <taxon>Halobacteria</taxon>
        <taxon>Halobacteriales</taxon>
        <taxon>Natronomonadaceae</taxon>
        <taxon>Natronomonas</taxon>
    </lineage>
</organism>
<dbReference type="SUPFAM" id="SSF46785">
    <property type="entry name" value="Winged helix' DNA-binding domain"/>
    <property type="match status" value="1"/>
</dbReference>
<evidence type="ECO:0000313" key="3">
    <source>
        <dbReference type="Proteomes" id="UP000002698"/>
    </source>
</evidence>
<dbReference type="Gene3D" id="1.10.10.10">
    <property type="entry name" value="Winged helix-like DNA-binding domain superfamily/Winged helix DNA-binding domain"/>
    <property type="match status" value="1"/>
</dbReference>
<dbReference type="GO" id="GO:0003700">
    <property type="term" value="F:DNA-binding transcription factor activity"/>
    <property type="evidence" value="ECO:0007669"/>
    <property type="project" value="InterPro"/>
</dbReference>
<feature type="domain" description="HTH crp-type" evidence="1">
    <location>
        <begin position="19"/>
        <end position="68"/>
    </location>
</feature>
<dbReference type="AlphaFoldDB" id="A0A1U7EV65"/>
<dbReference type="OrthoDB" id="56502at2157"/>
<dbReference type="STRING" id="348780.NP_1628A"/>
<dbReference type="GO" id="GO:0003677">
    <property type="term" value="F:DNA binding"/>
    <property type="evidence" value="ECO:0007669"/>
    <property type="project" value="InterPro"/>
</dbReference>
<dbReference type="Proteomes" id="UP000002698">
    <property type="component" value="Chromosome"/>
</dbReference>
<accession>A0A1U7EV65</accession>